<dbReference type="Pfam" id="PF22638">
    <property type="entry name" value="FlgK_D1"/>
    <property type="match status" value="1"/>
</dbReference>
<dbReference type="Pfam" id="PF21158">
    <property type="entry name" value="flgK_1st_1"/>
    <property type="match status" value="1"/>
</dbReference>
<dbReference type="PANTHER" id="PTHR30033">
    <property type="entry name" value="FLAGELLAR HOOK-ASSOCIATED PROTEIN 1"/>
    <property type="match status" value="1"/>
</dbReference>
<reference evidence="11 12" key="1">
    <citation type="submission" date="2023-03" db="EMBL/GenBank/DDBJ databases">
        <title>Draft genome sequence of Thalassotalea eurytherma JCM 18482T.</title>
        <authorList>
            <person name="Sawabe T."/>
        </authorList>
    </citation>
    <scope>NUCLEOTIDE SEQUENCE [LARGE SCALE GENOMIC DNA]</scope>
    <source>
        <strain evidence="11 12">JCM 18482</strain>
    </source>
</reference>
<organism evidence="11 12">
    <name type="scientific">Thalassotalea eurytherma</name>
    <dbReference type="NCBI Taxonomy" id="1144278"/>
    <lineage>
        <taxon>Bacteria</taxon>
        <taxon>Pseudomonadati</taxon>
        <taxon>Pseudomonadota</taxon>
        <taxon>Gammaproteobacteria</taxon>
        <taxon>Alteromonadales</taxon>
        <taxon>Colwelliaceae</taxon>
        <taxon>Thalassotalea</taxon>
    </lineage>
</organism>
<dbReference type="Pfam" id="PF06429">
    <property type="entry name" value="Flg_bbr_C"/>
    <property type="match status" value="1"/>
</dbReference>
<dbReference type="NCBIfam" id="TIGR02492">
    <property type="entry name" value="flgK_ends"/>
    <property type="match status" value="1"/>
</dbReference>
<evidence type="ECO:0000259" key="10">
    <source>
        <dbReference type="Pfam" id="PF22638"/>
    </source>
</evidence>
<keyword evidence="6" id="KW-0975">Bacterial flagellum</keyword>
<feature type="domain" description="Flagellar hook-associated protein 1 D2-like" evidence="9">
    <location>
        <begin position="344"/>
        <end position="422"/>
    </location>
</feature>
<comment type="similarity">
    <text evidence="3">Belongs to the flagella basal body rod proteins family.</text>
</comment>
<comment type="caution">
    <text evidence="11">The sequence shown here is derived from an EMBL/GenBank/DDBJ whole genome shotgun (WGS) entry which is preliminary data.</text>
</comment>
<dbReference type="EMBL" id="BSSU01000020">
    <property type="protein sequence ID" value="GLX83662.1"/>
    <property type="molecule type" value="Genomic_DNA"/>
</dbReference>
<comment type="subcellular location">
    <subcellularLocation>
        <location evidence="1">Bacterial flagellum</location>
    </subcellularLocation>
    <subcellularLocation>
        <location evidence="2">Secreted</location>
    </subcellularLocation>
</comment>
<feature type="domain" description="Flagellar hook-associated protein FlgK helical" evidence="10">
    <location>
        <begin position="93"/>
        <end position="327"/>
    </location>
</feature>
<evidence type="ECO:0000256" key="2">
    <source>
        <dbReference type="ARBA" id="ARBA00004613"/>
    </source>
</evidence>
<evidence type="ECO:0000256" key="6">
    <source>
        <dbReference type="ARBA" id="ARBA00023143"/>
    </source>
</evidence>
<evidence type="ECO:0000256" key="4">
    <source>
        <dbReference type="ARBA" id="ARBA00016244"/>
    </source>
</evidence>
<evidence type="ECO:0000259" key="7">
    <source>
        <dbReference type="Pfam" id="PF00460"/>
    </source>
</evidence>
<evidence type="ECO:0000256" key="3">
    <source>
        <dbReference type="ARBA" id="ARBA00009677"/>
    </source>
</evidence>
<evidence type="ECO:0000256" key="5">
    <source>
        <dbReference type="ARBA" id="ARBA00022525"/>
    </source>
</evidence>
<protein>
    <recommendedName>
        <fullName evidence="4">Flagellar hook-associated protein 1</fullName>
    </recommendedName>
</protein>
<dbReference type="Proteomes" id="UP001157133">
    <property type="component" value="Unassembled WGS sequence"/>
</dbReference>
<dbReference type="InterPro" id="IPR001444">
    <property type="entry name" value="Flag_bb_rod_N"/>
</dbReference>
<keyword evidence="5" id="KW-0964">Secreted</keyword>
<evidence type="ECO:0000313" key="11">
    <source>
        <dbReference type="EMBL" id="GLX83662.1"/>
    </source>
</evidence>
<evidence type="ECO:0000259" key="8">
    <source>
        <dbReference type="Pfam" id="PF06429"/>
    </source>
</evidence>
<dbReference type="PRINTS" id="PR01005">
    <property type="entry name" value="FLGHOOKAP1"/>
</dbReference>
<keyword evidence="11" id="KW-0282">Flagellum</keyword>
<feature type="domain" description="Flagellar basal-body/hook protein C-terminal" evidence="8">
    <location>
        <begin position="610"/>
        <end position="649"/>
    </location>
</feature>
<accession>A0ABQ6H7P9</accession>
<name>A0ABQ6H7P9_9GAMM</name>
<keyword evidence="11" id="KW-0969">Cilium</keyword>
<dbReference type="InterPro" id="IPR049119">
    <property type="entry name" value="FlgK_D2-like"/>
</dbReference>
<evidence type="ECO:0000259" key="9">
    <source>
        <dbReference type="Pfam" id="PF21158"/>
    </source>
</evidence>
<dbReference type="InterPro" id="IPR053927">
    <property type="entry name" value="FlgK_helical"/>
</dbReference>
<proteinExistence type="inferred from homology"/>
<dbReference type="Pfam" id="PF00460">
    <property type="entry name" value="Flg_bb_rod"/>
    <property type="match status" value="1"/>
</dbReference>
<evidence type="ECO:0000256" key="1">
    <source>
        <dbReference type="ARBA" id="ARBA00004365"/>
    </source>
</evidence>
<evidence type="ECO:0000313" key="12">
    <source>
        <dbReference type="Proteomes" id="UP001157133"/>
    </source>
</evidence>
<dbReference type="RefSeq" id="WP_284209141.1">
    <property type="nucleotide sequence ID" value="NZ_BSSU01000020.1"/>
</dbReference>
<dbReference type="SUPFAM" id="SSF64518">
    <property type="entry name" value="Phase 1 flagellin"/>
    <property type="match status" value="1"/>
</dbReference>
<gene>
    <name evidence="11" type="primary">flgK</name>
    <name evidence="11" type="ORF">theurythT_31150</name>
</gene>
<keyword evidence="11" id="KW-0966">Cell projection</keyword>
<dbReference type="InterPro" id="IPR002371">
    <property type="entry name" value="FlgK"/>
</dbReference>
<feature type="domain" description="Flagellar basal body rod protein N-terminal" evidence="7">
    <location>
        <begin position="7"/>
        <end position="35"/>
    </location>
</feature>
<keyword evidence="12" id="KW-1185">Reference proteome</keyword>
<dbReference type="InterPro" id="IPR010930">
    <property type="entry name" value="Flg_bb/hook_C_dom"/>
</dbReference>
<dbReference type="PANTHER" id="PTHR30033:SF1">
    <property type="entry name" value="FLAGELLAR HOOK-ASSOCIATED PROTEIN 1"/>
    <property type="match status" value="1"/>
</dbReference>
<sequence>MSVDLYQTGVSGLLAAQQQLATTSHNIANVNTEGYSRQRAEQEARLGQSLGGNYFGTGTSINDIRRVYDEFAQKEQLLNQTNLGFADGKHASLDQLNDTMSTMGNAVMTSIEQLYQSMNSIADNPSNLGLRSMALNQAEILSSDFNSLNSQFDQLERSVNSEIEQIAAQISDISRELAHINNQVLQNKDLSVAGQPNDLLDARDKLVSELGQFTQVNTLEDQNGVLTVMIANGTTLVAGTTAFTMNVAAGDPDPSKTQIELVSANGKAVLDGTKIGGELGAKIEFRDEHLSEARAQIDRLSLAIADTFNQNQQAGLDLNALQGLNMFTDINAGDLMSARVLTPSTNTGSLTAQVAITDVTQLTDSEYEISFDGTDYILTDTGSGNQTNLGAPGAGTYNTAFGFDFVETGGAAALNDKFVIRPGENAASLMKATLTDGQGIAASTPVEIRAADNNFGGGSVSIVGVNDPVAARANDLGRVEVLENPAGSGVFAYQVFDTSNVLVSGGAYTPPSQQITVGDLTLEIEGQPSGLAPNAPEVFNLVDAFGVGNGTNALNLTQTQTQGILNNGRESFSQNLGITTSTVGSKASSAELVADTADALYTQAYNRNQETKGVNLDEEAANLVKFQQAYQASSKIISVANTIFDTLFQAAR</sequence>